<reference evidence="2 3" key="1">
    <citation type="submission" date="2021-12" db="EMBL/GenBank/DDBJ databases">
        <title>Discovery of the Pendulisporaceae a myxobacterial family with distinct sporulation behavior and unique specialized metabolism.</title>
        <authorList>
            <person name="Garcia R."/>
            <person name="Popoff A."/>
            <person name="Bader C.D."/>
            <person name="Loehr J."/>
            <person name="Walesch S."/>
            <person name="Walt C."/>
            <person name="Boldt J."/>
            <person name="Bunk B."/>
            <person name="Haeckl F.J.F.P.J."/>
            <person name="Gunesch A.P."/>
            <person name="Birkelbach J."/>
            <person name="Nuebel U."/>
            <person name="Pietschmann T."/>
            <person name="Bach T."/>
            <person name="Mueller R."/>
        </authorList>
    </citation>
    <scope>NUCLEOTIDE SEQUENCE [LARGE SCALE GENOMIC DNA]</scope>
    <source>
        <strain evidence="2 3">MSr12523</strain>
    </source>
</reference>
<keyword evidence="1" id="KW-0732">Signal</keyword>
<dbReference type="PROSITE" id="PS51257">
    <property type="entry name" value="PROKAR_LIPOPROTEIN"/>
    <property type="match status" value="1"/>
</dbReference>
<keyword evidence="3" id="KW-1185">Reference proteome</keyword>
<proteinExistence type="predicted"/>
<name>A0ABZ2JW24_9BACT</name>
<protein>
    <submittedName>
        <fullName evidence="2">Uncharacterized protein</fullName>
    </submittedName>
</protein>
<dbReference type="Proteomes" id="UP001379533">
    <property type="component" value="Chromosome"/>
</dbReference>
<organism evidence="2 3">
    <name type="scientific">Pendulispora brunnea</name>
    <dbReference type="NCBI Taxonomy" id="2905690"/>
    <lineage>
        <taxon>Bacteria</taxon>
        <taxon>Pseudomonadati</taxon>
        <taxon>Myxococcota</taxon>
        <taxon>Myxococcia</taxon>
        <taxon>Myxococcales</taxon>
        <taxon>Sorangiineae</taxon>
        <taxon>Pendulisporaceae</taxon>
        <taxon>Pendulispora</taxon>
    </lineage>
</organism>
<dbReference type="EMBL" id="CP089982">
    <property type="protein sequence ID" value="WXA90678.1"/>
    <property type="molecule type" value="Genomic_DNA"/>
</dbReference>
<dbReference type="RefSeq" id="WP_394841296.1">
    <property type="nucleotide sequence ID" value="NZ_CP089982.1"/>
</dbReference>
<sequence length="206" mass="22041">MNTRTAQFGISIWLVPLAVAACQSSPPEGERIGRVAEPITLENCPDTIACPLPPFPDDCSGTWWNTAYDPSTPNEDCPAKDPYLTCDPVILGRCNSTYSDICKYRGCPGYIVLNMSDWTIQQNDRFIACAQAGLLDNQCDTIVVGSPSNHVPDPDPGTTGSVTYRELCQLNACGCPTVFDDTGGEATCGCAPTQGIDVELAIGIRL</sequence>
<feature type="chain" id="PRO_5047236046" evidence="1">
    <location>
        <begin position="21"/>
        <end position="206"/>
    </location>
</feature>
<feature type="signal peptide" evidence="1">
    <location>
        <begin position="1"/>
        <end position="20"/>
    </location>
</feature>
<evidence type="ECO:0000313" key="3">
    <source>
        <dbReference type="Proteomes" id="UP001379533"/>
    </source>
</evidence>
<evidence type="ECO:0000256" key="1">
    <source>
        <dbReference type="SAM" id="SignalP"/>
    </source>
</evidence>
<gene>
    <name evidence="2" type="ORF">LZC95_30025</name>
</gene>
<evidence type="ECO:0000313" key="2">
    <source>
        <dbReference type="EMBL" id="WXA90678.1"/>
    </source>
</evidence>
<accession>A0ABZ2JW24</accession>